<evidence type="ECO:0000256" key="7">
    <source>
        <dbReference type="ARBA" id="ARBA00022884"/>
    </source>
</evidence>
<dbReference type="GO" id="GO:0019843">
    <property type="term" value="F:rRNA binding"/>
    <property type="evidence" value="ECO:0007669"/>
    <property type="project" value="UniProtKB-KW"/>
</dbReference>
<comment type="function">
    <text evidence="8">Digests double-stranded RNA. Involved in the processing of primary rRNA transcript to yield the immediate precursors to the large and small rRNAs (23S and 16S). Processes some mRNAs, and tRNAs when they are encoded in the rRNA operon. Processes pre-crRNA and tracrRNA of type II CRISPR loci if present in the organism.</text>
</comment>
<evidence type="ECO:0000259" key="9">
    <source>
        <dbReference type="PROSITE" id="PS50137"/>
    </source>
</evidence>
<evidence type="ECO:0000313" key="11">
    <source>
        <dbReference type="EMBL" id="GCE63240.1"/>
    </source>
</evidence>
<keyword evidence="4 8" id="KW-0540">Nuclease</keyword>
<dbReference type="CDD" id="cd10845">
    <property type="entry name" value="DSRM_RNAse_III_family"/>
    <property type="match status" value="1"/>
</dbReference>
<keyword evidence="6 8" id="KW-0378">Hydrolase</keyword>
<evidence type="ECO:0000256" key="1">
    <source>
        <dbReference type="ARBA" id="ARBA00000109"/>
    </source>
</evidence>
<dbReference type="SMART" id="SM00358">
    <property type="entry name" value="DSRM"/>
    <property type="match status" value="1"/>
</dbReference>
<dbReference type="GO" id="GO:0046872">
    <property type="term" value="F:metal ion binding"/>
    <property type="evidence" value="ECO:0007669"/>
    <property type="project" value="UniProtKB-KW"/>
</dbReference>
<comment type="subcellular location">
    <subcellularLocation>
        <location evidence="8">Cytoplasm</location>
    </subcellularLocation>
</comment>
<dbReference type="SUPFAM" id="SSF54768">
    <property type="entry name" value="dsRNA-binding domain-like"/>
    <property type="match status" value="1"/>
</dbReference>
<keyword evidence="5 8" id="KW-0255">Endonuclease</keyword>
<proteinExistence type="inferred from homology"/>
<evidence type="ECO:0000256" key="3">
    <source>
        <dbReference type="ARBA" id="ARBA00022664"/>
    </source>
</evidence>
<dbReference type="Proteomes" id="UP000324831">
    <property type="component" value="Unassembled WGS sequence"/>
</dbReference>
<evidence type="ECO:0000256" key="4">
    <source>
        <dbReference type="ARBA" id="ARBA00022722"/>
    </source>
</evidence>
<dbReference type="PANTHER" id="PTHR11207">
    <property type="entry name" value="RIBONUCLEASE III"/>
    <property type="match status" value="1"/>
</dbReference>
<dbReference type="PROSITE" id="PS50137">
    <property type="entry name" value="DS_RBD"/>
    <property type="match status" value="1"/>
</dbReference>
<dbReference type="Pfam" id="PF00035">
    <property type="entry name" value="dsrm"/>
    <property type="match status" value="1"/>
</dbReference>
<comment type="similarity">
    <text evidence="2">Belongs to the ribonuclease III family.</text>
</comment>
<dbReference type="SMART" id="SM00535">
    <property type="entry name" value="RIBOc"/>
    <property type="match status" value="1"/>
</dbReference>
<dbReference type="InterPro" id="IPR011907">
    <property type="entry name" value="RNase_III"/>
</dbReference>
<feature type="active site" evidence="8">
    <location>
        <position position="117"/>
    </location>
</feature>
<dbReference type="EC" id="3.1.26.3" evidence="8"/>
<dbReference type="InterPro" id="IPR036389">
    <property type="entry name" value="RNase_III_sf"/>
</dbReference>
<dbReference type="SUPFAM" id="SSF69065">
    <property type="entry name" value="RNase III domain-like"/>
    <property type="match status" value="1"/>
</dbReference>
<dbReference type="InterPro" id="IPR014720">
    <property type="entry name" value="dsRBD_dom"/>
</dbReference>
<feature type="binding site" evidence="8">
    <location>
        <position position="117"/>
    </location>
    <ligand>
        <name>Mg(2+)</name>
        <dbReference type="ChEBI" id="CHEBI:18420"/>
    </ligand>
</feature>
<dbReference type="GO" id="GO:0004525">
    <property type="term" value="F:ribonuclease III activity"/>
    <property type="evidence" value="ECO:0007669"/>
    <property type="project" value="UniProtKB-UniRule"/>
</dbReference>
<gene>
    <name evidence="8 11" type="primary">rnc</name>
    <name evidence="11" type="ORF">MHSWG343_02250</name>
</gene>
<organism evidence="11 12">
    <name type="scientific">Candidatus Mycoplasma haematohominis</name>
    <dbReference type="NCBI Taxonomy" id="1494318"/>
    <lineage>
        <taxon>Bacteria</taxon>
        <taxon>Bacillati</taxon>
        <taxon>Mycoplasmatota</taxon>
        <taxon>Mollicutes</taxon>
        <taxon>Mycoplasmataceae</taxon>
        <taxon>Mycoplasma</taxon>
    </lineage>
</organism>
<comment type="subunit">
    <text evidence="8">Homodimer.</text>
</comment>
<evidence type="ECO:0000256" key="5">
    <source>
        <dbReference type="ARBA" id="ARBA00022759"/>
    </source>
</evidence>
<dbReference type="InterPro" id="IPR000999">
    <property type="entry name" value="RNase_III_dom"/>
</dbReference>
<evidence type="ECO:0000259" key="10">
    <source>
        <dbReference type="PROSITE" id="PS50142"/>
    </source>
</evidence>
<evidence type="ECO:0000313" key="12">
    <source>
        <dbReference type="Proteomes" id="UP000324831"/>
    </source>
</evidence>
<keyword evidence="7 8" id="KW-0694">RNA-binding</keyword>
<dbReference type="RefSeq" id="WP_216082838.1">
    <property type="nucleotide sequence ID" value="NZ_CACTIB010000008.1"/>
</dbReference>
<feature type="active site" evidence="8">
    <location>
        <position position="52"/>
    </location>
</feature>
<keyword evidence="8" id="KW-0460">Magnesium</keyword>
<keyword evidence="8" id="KW-0479">Metal-binding</keyword>
<accession>A0A478FTA4</accession>
<dbReference type="CDD" id="cd00593">
    <property type="entry name" value="RIBOc"/>
    <property type="match status" value="1"/>
</dbReference>
<dbReference type="GO" id="GO:0003725">
    <property type="term" value="F:double-stranded RNA binding"/>
    <property type="evidence" value="ECO:0007669"/>
    <property type="project" value="TreeGrafter"/>
</dbReference>
<dbReference type="GO" id="GO:0006364">
    <property type="term" value="P:rRNA processing"/>
    <property type="evidence" value="ECO:0007669"/>
    <property type="project" value="UniProtKB-UniRule"/>
</dbReference>
<comment type="catalytic activity">
    <reaction evidence="1 8">
        <text>Endonucleolytic cleavage to 5'-phosphomonoester.</text>
        <dbReference type="EC" id="3.1.26.3"/>
    </reaction>
</comment>
<dbReference type="PANTHER" id="PTHR11207:SF0">
    <property type="entry name" value="RIBONUCLEASE 3"/>
    <property type="match status" value="1"/>
</dbReference>
<feature type="domain" description="RNase III" evidence="10">
    <location>
        <begin position="12"/>
        <end position="128"/>
    </location>
</feature>
<keyword evidence="8" id="KW-0819">tRNA processing</keyword>
<feature type="domain" description="DRBM" evidence="9">
    <location>
        <begin position="154"/>
        <end position="224"/>
    </location>
</feature>
<dbReference type="Gene3D" id="3.30.160.20">
    <property type="match status" value="1"/>
</dbReference>
<dbReference type="AlphaFoldDB" id="A0A478FTA4"/>
<dbReference type="HAMAP" id="MF_00104">
    <property type="entry name" value="RNase_III"/>
    <property type="match status" value="1"/>
</dbReference>
<keyword evidence="8" id="KW-0699">rRNA-binding</keyword>
<keyword evidence="8" id="KW-0698">rRNA processing</keyword>
<sequence length="228" mass="25905">MVDFHNSIKFFLREKFSLEAEQVDFFVIAFTHSSFKKNRSIEDYEKLELLGDSCISWAITNHLYKLNISLKDICNTRKEIVSGASLTWISKNLGLDKYARLGKGCHLSDAILEDMYESFIAAVYLTFGYETAEKIVLDTLYKNFEAGEIPSFIDYKTKLQEWAQANGNKKIIYSLEETTSEKGKATIFTVSVSWGNQVRGWGKGTKLKDAEQMAAKDSLIKSNEIGKV</sequence>
<comment type="cofactor">
    <cofactor evidence="8">
        <name>Mg(2+)</name>
        <dbReference type="ChEBI" id="CHEBI:18420"/>
    </cofactor>
</comment>
<keyword evidence="8" id="KW-0963">Cytoplasm</keyword>
<dbReference type="Gene3D" id="1.10.1520.10">
    <property type="entry name" value="Ribonuclease III domain"/>
    <property type="match status" value="1"/>
</dbReference>
<reference evidence="11 12" key="1">
    <citation type="submission" date="2019-01" db="EMBL/GenBank/DDBJ databases">
        <title>Draft genome sequences of Candidatus Mycoplasma haemohominis SWG34-3 identified from a patient with pyrexia, anemia and liver dysfunction.</title>
        <authorList>
            <person name="Sekizuka T."/>
            <person name="Hattori N."/>
            <person name="Katano H."/>
            <person name="Takuma T."/>
            <person name="Ito T."/>
            <person name="Arai N."/>
            <person name="Yanai R."/>
            <person name="Ishii S."/>
            <person name="Miura Y."/>
            <person name="Tokunaga T."/>
            <person name="Watanabe H."/>
            <person name="Nomura N."/>
            <person name="Eguchi J."/>
            <person name="Arai T."/>
            <person name="Hasegawa H."/>
            <person name="Nakamaki T."/>
            <person name="Wakita T."/>
            <person name="Niki Y."/>
            <person name="Kuroda M."/>
        </authorList>
    </citation>
    <scope>NUCLEOTIDE SEQUENCE [LARGE SCALE GENOMIC DNA]</scope>
    <source>
        <strain evidence="11">SWG34-3</strain>
    </source>
</reference>
<dbReference type="Pfam" id="PF14622">
    <property type="entry name" value="Ribonucleas_3_3"/>
    <property type="match status" value="1"/>
</dbReference>
<feature type="binding site" evidence="8">
    <location>
        <position position="114"/>
    </location>
    <ligand>
        <name>Mg(2+)</name>
        <dbReference type="ChEBI" id="CHEBI:18420"/>
    </ligand>
</feature>
<protein>
    <recommendedName>
        <fullName evidence="8">Ribonuclease 3</fullName>
        <ecNumber evidence="8">3.1.26.3</ecNumber>
    </recommendedName>
    <alternativeName>
        <fullName evidence="8">Ribonuclease III</fullName>
        <shortName evidence="8">RNase III</shortName>
    </alternativeName>
</protein>
<evidence type="ECO:0000256" key="8">
    <source>
        <dbReference type="HAMAP-Rule" id="MF_00104"/>
    </source>
</evidence>
<dbReference type="PROSITE" id="PS50142">
    <property type="entry name" value="RNASE_3_2"/>
    <property type="match status" value="1"/>
</dbReference>
<dbReference type="EMBL" id="BIMN01000001">
    <property type="protein sequence ID" value="GCE63240.1"/>
    <property type="molecule type" value="Genomic_DNA"/>
</dbReference>
<dbReference type="GO" id="GO:0008033">
    <property type="term" value="P:tRNA processing"/>
    <property type="evidence" value="ECO:0007669"/>
    <property type="project" value="UniProtKB-KW"/>
</dbReference>
<dbReference type="GO" id="GO:0005737">
    <property type="term" value="C:cytoplasm"/>
    <property type="evidence" value="ECO:0007669"/>
    <property type="project" value="UniProtKB-SubCell"/>
</dbReference>
<keyword evidence="3 8" id="KW-0507">mRNA processing</keyword>
<evidence type="ECO:0000256" key="2">
    <source>
        <dbReference type="ARBA" id="ARBA00010183"/>
    </source>
</evidence>
<feature type="binding site" evidence="8">
    <location>
        <position position="48"/>
    </location>
    <ligand>
        <name>Mg(2+)</name>
        <dbReference type="ChEBI" id="CHEBI:18420"/>
    </ligand>
</feature>
<name>A0A478FTA4_9MOLU</name>
<dbReference type="GO" id="GO:0010468">
    <property type="term" value="P:regulation of gene expression"/>
    <property type="evidence" value="ECO:0007669"/>
    <property type="project" value="TreeGrafter"/>
</dbReference>
<dbReference type="GO" id="GO:0006397">
    <property type="term" value="P:mRNA processing"/>
    <property type="evidence" value="ECO:0007669"/>
    <property type="project" value="UniProtKB-UniRule"/>
</dbReference>
<evidence type="ECO:0000256" key="6">
    <source>
        <dbReference type="ARBA" id="ARBA00022801"/>
    </source>
</evidence>
<comment type="caution">
    <text evidence="11">The sequence shown here is derived from an EMBL/GenBank/DDBJ whole genome shotgun (WGS) entry which is preliminary data.</text>
</comment>